<keyword evidence="4" id="KW-1185">Reference proteome</keyword>
<dbReference type="KEGG" id="gim:F1728_09855"/>
<evidence type="ECO:0000256" key="1">
    <source>
        <dbReference type="SAM" id="MobiDB-lite"/>
    </source>
</evidence>
<dbReference type="AlphaFoldDB" id="A0A6I6AA64"/>
<proteinExistence type="predicted"/>
<reference evidence="3 4" key="1">
    <citation type="submission" date="2019-09" db="EMBL/GenBank/DDBJ databases">
        <title>Gimesia benthica sp. nov., a novel bacterium isolated from deep-sea water of the Northwest Indian Ocean.</title>
        <authorList>
            <person name="Dai X."/>
        </authorList>
    </citation>
    <scope>NUCLEOTIDE SEQUENCE [LARGE SCALE GENOMIC DNA]</scope>
    <source>
        <strain evidence="3 4">E7</strain>
    </source>
</reference>
<dbReference type="Proteomes" id="UP000427281">
    <property type="component" value="Chromosome"/>
</dbReference>
<keyword evidence="2" id="KW-0812">Transmembrane</keyword>
<name>A0A6I6AA64_9PLAN</name>
<evidence type="ECO:0000256" key="2">
    <source>
        <dbReference type="SAM" id="Phobius"/>
    </source>
</evidence>
<feature type="compositionally biased region" description="Basic and acidic residues" evidence="1">
    <location>
        <begin position="171"/>
        <end position="191"/>
    </location>
</feature>
<evidence type="ECO:0000313" key="4">
    <source>
        <dbReference type="Proteomes" id="UP000427281"/>
    </source>
</evidence>
<feature type="region of interest" description="Disordered" evidence="1">
    <location>
        <begin position="140"/>
        <end position="191"/>
    </location>
</feature>
<sequence>MNQDQNQQNDSQPESGSQAKRNPIERVIVWGAILILLVILVIEYRAKQRYDASISALQKVANGLRDVSIDEARGLLVGFSQQEGPQPNAAGLNTYHYRWFSLFKGDSYQLTLVENEDHTLKSFDGPAFAEDPDVLARKLKEANSDDVDSTPPLIGNARPQDPPAQAAPRDQASDKQQDQAEKKSVSDDYLN</sequence>
<evidence type="ECO:0000313" key="3">
    <source>
        <dbReference type="EMBL" id="QGQ22958.1"/>
    </source>
</evidence>
<accession>A0A6I6AA64</accession>
<dbReference type="EMBL" id="CP043930">
    <property type="protein sequence ID" value="QGQ22958.1"/>
    <property type="molecule type" value="Genomic_DNA"/>
</dbReference>
<gene>
    <name evidence="3" type="ORF">F1728_09855</name>
</gene>
<feature type="transmembrane region" description="Helical" evidence="2">
    <location>
        <begin position="27"/>
        <end position="44"/>
    </location>
</feature>
<keyword evidence="2" id="KW-0472">Membrane</keyword>
<feature type="compositionally biased region" description="Low complexity" evidence="1">
    <location>
        <begin position="157"/>
        <end position="170"/>
    </location>
</feature>
<keyword evidence="2" id="KW-1133">Transmembrane helix</keyword>
<organism evidence="3 4">
    <name type="scientific">Gimesia benthica</name>
    <dbReference type="NCBI Taxonomy" id="2608982"/>
    <lineage>
        <taxon>Bacteria</taxon>
        <taxon>Pseudomonadati</taxon>
        <taxon>Planctomycetota</taxon>
        <taxon>Planctomycetia</taxon>
        <taxon>Planctomycetales</taxon>
        <taxon>Planctomycetaceae</taxon>
        <taxon>Gimesia</taxon>
    </lineage>
</organism>
<dbReference type="RefSeq" id="WP_155363963.1">
    <property type="nucleotide sequence ID" value="NZ_CP043930.1"/>
</dbReference>
<protein>
    <submittedName>
        <fullName evidence="3">Uncharacterized protein</fullName>
    </submittedName>
</protein>